<name>A0ABU0F0Y3_9PSEU</name>
<dbReference type="RefSeq" id="WP_306995609.1">
    <property type="nucleotide sequence ID" value="NZ_JAUSUT010000001.1"/>
</dbReference>
<organism evidence="5 6">
    <name type="scientific">Amycolatopsis thermophila</name>
    <dbReference type="NCBI Taxonomy" id="206084"/>
    <lineage>
        <taxon>Bacteria</taxon>
        <taxon>Bacillati</taxon>
        <taxon>Actinomycetota</taxon>
        <taxon>Actinomycetes</taxon>
        <taxon>Pseudonocardiales</taxon>
        <taxon>Pseudonocardiaceae</taxon>
        <taxon>Amycolatopsis</taxon>
    </lineage>
</organism>
<evidence type="ECO:0000256" key="2">
    <source>
        <dbReference type="ARBA" id="ARBA00022741"/>
    </source>
</evidence>
<dbReference type="Gene3D" id="3.40.50.620">
    <property type="entry name" value="HUPs"/>
    <property type="match status" value="2"/>
</dbReference>
<keyword evidence="3" id="KW-0067">ATP-binding</keyword>
<evidence type="ECO:0000259" key="4">
    <source>
        <dbReference type="Pfam" id="PF00582"/>
    </source>
</evidence>
<feature type="domain" description="UspA" evidence="4">
    <location>
        <begin position="7"/>
        <end position="145"/>
    </location>
</feature>
<evidence type="ECO:0000313" key="6">
    <source>
        <dbReference type="Proteomes" id="UP001229651"/>
    </source>
</evidence>
<dbReference type="PANTHER" id="PTHR46268">
    <property type="entry name" value="STRESS RESPONSE PROTEIN NHAX"/>
    <property type="match status" value="1"/>
</dbReference>
<comment type="caution">
    <text evidence="5">The sequence shown here is derived from an EMBL/GenBank/DDBJ whole genome shotgun (WGS) entry which is preliminary data.</text>
</comment>
<proteinExistence type="inferred from homology"/>
<feature type="domain" description="UspA" evidence="4">
    <location>
        <begin position="153"/>
        <end position="290"/>
    </location>
</feature>
<keyword evidence="6" id="KW-1185">Reference proteome</keyword>
<keyword evidence="2" id="KW-0547">Nucleotide-binding</keyword>
<sequence>MSGEQDAIVAGTDGSEGSLRAVRWAAREAAQRHARLHVVHACAPLVGLYGAGLSALRGASEQIRRAARERLDEAVRVAHDAAGDEVVISSEMPEEAASPLLVERSRRARMMVLGSTGTGGFTGMLVGSTAVQVSAHAACPVVVVRGREAAEGPVVVGVDGSRGGERALATAFEEASRRAEPLVAVRSWNDAEFPGYYGNLYLTVDWDEIEKDEQRTLTEQLAGWAGKYPDVEVERVVVRDRPYRQLLEWSSRAQLLVVGSRGRGGFRGLLLGSTSQALINHADCPVVIVRPGQDQ</sequence>
<dbReference type="EMBL" id="JAUSUT010000001">
    <property type="protein sequence ID" value="MDQ0381163.1"/>
    <property type="molecule type" value="Genomic_DNA"/>
</dbReference>
<reference evidence="5 6" key="1">
    <citation type="submission" date="2023-07" db="EMBL/GenBank/DDBJ databases">
        <title>Sequencing the genomes of 1000 actinobacteria strains.</title>
        <authorList>
            <person name="Klenk H.-P."/>
        </authorList>
    </citation>
    <scope>NUCLEOTIDE SEQUENCE [LARGE SCALE GENOMIC DNA]</scope>
    <source>
        <strain evidence="5 6">DSM 45805</strain>
    </source>
</reference>
<dbReference type="PRINTS" id="PR01438">
    <property type="entry name" value="UNVRSLSTRESS"/>
</dbReference>
<dbReference type="SUPFAM" id="SSF52402">
    <property type="entry name" value="Adenine nucleotide alpha hydrolases-like"/>
    <property type="match status" value="2"/>
</dbReference>
<dbReference type="InterPro" id="IPR014729">
    <property type="entry name" value="Rossmann-like_a/b/a_fold"/>
</dbReference>
<dbReference type="PANTHER" id="PTHR46268:SF27">
    <property type="entry name" value="UNIVERSAL STRESS PROTEIN RV2623"/>
    <property type="match status" value="1"/>
</dbReference>
<evidence type="ECO:0000256" key="1">
    <source>
        <dbReference type="ARBA" id="ARBA00008791"/>
    </source>
</evidence>
<evidence type="ECO:0000313" key="5">
    <source>
        <dbReference type="EMBL" id="MDQ0381163.1"/>
    </source>
</evidence>
<protein>
    <submittedName>
        <fullName evidence="5">Nucleotide-binding universal stress UspA family protein</fullName>
    </submittedName>
</protein>
<evidence type="ECO:0000256" key="3">
    <source>
        <dbReference type="ARBA" id="ARBA00022840"/>
    </source>
</evidence>
<accession>A0ABU0F0Y3</accession>
<dbReference type="InterPro" id="IPR006015">
    <property type="entry name" value="Universal_stress_UspA"/>
</dbReference>
<comment type="similarity">
    <text evidence="1">Belongs to the universal stress protein A family.</text>
</comment>
<dbReference type="Pfam" id="PF00582">
    <property type="entry name" value="Usp"/>
    <property type="match status" value="2"/>
</dbReference>
<dbReference type="Proteomes" id="UP001229651">
    <property type="component" value="Unassembled WGS sequence"/>
</dbReference>
<gene>
    <name evidence="5" type="ORF">FB470_005157</name>
</gene>
<dbReference type="InterPro" id="IPR006016">
    <property type="entry name" value="UspA"/>
</dbReference>